<keyword evidence="4" id="KW-1185">Reference proteome</keyword>
<organism evidence="3 4">
    <name type="scientific">Periconia macrospinosa</name>
    <dbReference type="NCBI Taxonomy" id="97972"/>
    <lineage>
        <taxon>Eukaryota</taxon>
        <taxon>Fungi</taxon>
        <taxon>Dikarya</taxon>
        <taxon>Ascomycota</taxon>
        <taxon>Pezizomycotina</taxon>
        <taxon>Dothideomycetes</taxon>
        <taxon>Pleosporomycetidae</taxon>
        <taxon>Pleosporales</taxon>
        <taxon>Massarineae</taxon>
        <taxon>Periconiaceae</taxon>
        <taxon>Periconia</taxon>
    </lineage>
</organism>
<dbReference type="Gene3D" id="3.40.50.2000">
    <property type="entry name" value="Glycogen Phosphorylase B"/>
    <property type="match status" value="1"/>
</dbReference>
<evidence type="ECO:0000256" key="1">
    <source>
        <dbReference type="PROSITE-ProRule" id="PRU00176"/>
    </source>
</evidence>
<accession>A0A2V1DS85</accession>
<dbReference type="Gene3D" id="3.30.70.330">
    <property type="match status" value="1"/>
</dbReference>
<evidence type="ECO:0000313" key="3">
    <source>
        <dbReference type="EMBL" id="PVI00856.1"/>
    </source>
</evidence>
<gene>
    <name evidence="3" type="ORF">DM02DRAFT_671735</name>
</gene>
<dbReference type="InterPro" id="IPR000504">
    <property type="entry name" value="RRM_dom"/>
</dbReference>
<name>A0A2V1DS85_9PLEO</name>
<dbReference type="GO" id="GO:0005992">
    <property type="term" value="P:trehalose biosynthetic process"/>
    <property type="evidence" value="ECO:0007669"/>
    <property type="project" value="InterPro"/>
</dbReference>
<dbReference type="GO" id="GO:0006397">
    <property type="term" value="P:mRNA processing"/>
    <property type="evidence" value="ECO:0007669"/>
    <property type="project" value="InterPro"/>
</dbReference>
<dbReference type="InterPro" id="IPR012677">
    <property type="entry name" value="Nucleotide-bd_a/b_plait_sf"/>
</dbReference>
<dbReference type="SMART" id="SM00360">
    <property type="entry name" value="RRM"/>
    <property type="match status" value="1"/>
</dbReference>
<dbReference type="Proteomes" id="UP000244855">
    <property type="component" value="Unassembled WGS sequence"/>
</dbReference>
<dbReference type="PROSITE" id="PS50102">
    <property type="entry name" value="RRM"/>
    <property type="match status" value="1"/>
</dbReference>
<reference evidence="3 4" key="1">
    <citation type="journal article" date="2018" name="Sci. Rep.">
        <title>Comparative genomics provides insights into the lifestyle and reveals functional heterogeneity of dark septate endophytic fungi.</title>
        <authorList>
            <person name="Knapp D.G."/>
            <person name="Nemeth J.B."/>
            <person name="Barry K."/>
            <person name="Hainaut M."/>
            <person name="Henrissat B."/>
            <person name="Johnson J."/>
            <person name="Kuo A."/>
            <person name="Lim J.H.P."/>
            <person name="Lipzen A."/>
            <person name="Nolan M."/>
            <person name="Ohm R.A."/>
            <person name="Tamas L."/>
            <person name="Grigoriev I.V."/>
            <person name="Spatafora J.W."/>
            <person name="Nagy L.G."/>
            <person name="Kovacs G.M."/>
        </authorList>
    </citation>
    <scope>NUCLEOTIDE SEQUENCE [LARGE SCALE GENOMIC DNA]</scope>
    <source>
        <strain evidence="3 4">DSE2036</strain>
    </source>
</reference>
<evidence type="ECO:0000259" key="2">
    <source>
        <dbReference type="PROSITE" id="PS50102"/>
    </source>
</evidence>
<dbReference type="GO" id="GO:0003824">
    <property type="term" value="F:catalytic activity"/>
    <property type="evidence" value="ECO:0007669"/>
    <property type="project" value="InterPro"/>
</dbReference>
<dbReference type="Pfam" id="PF00982">
    <property type="entry name" value="Glyco_transf_20"/>
    <property type="match status" value="1"/>
</dbReference>
<proteinExistence type="predicted"/>
<feature type="domain" description="RRM" evidence="2">
    <location>
        <begin position="105"/>
        <end position="156"/>
    </location>
</feature>
<dbReference type="Pfam" id="PF00076">
    <property type="entry name" value="RRM_1"/>
    <property type="match status" value="1"/>
</dbReference>
<dbReference type="GO" id="GO:0003723">
    <property type="term" value="F:RNA binding"/>
    <property type="evidence" value="ECO:0007669"/>
    <property type="project" value="UniProtKB-UniRule"/>
</dbReference>
<dbReference type="STRING" id="97972.A0A2V1DS85"/>
<dbReference type="InterPro" id="IPR006509">
    <property type="entry name" value="RBM39_SF"/>
</dbReference>
<dbReference type="InterPro" id="IPR035979">
    <property type="entry name" value="RBD_domain_sf"/>
</dbReference>
<dbReference type="InterPro" id="IPR001830">
    <property type="entry name" value="Glyco_trans_20"/>
</dbReference>
<dbReference type="OrthoDB" id="755951at2759"/>
<sequence>MCRQAKNDVHHAHYGKVILWPVFHYTIPDHPKSKASLDRSRVYYDRVNRAYADKVIKNYKRGDVIWKLKGVPIIVQLTEAEKNRASRAAAASEGGAANNNGAPFHRLFIGNIHFSVTEEDLKEIFSPFGAIEQITLQRDDKIAARSKRYGFVELRTRRALYPRVAHPDRTNTHYSRQRYKQFEVRTTCGAFHQRVATTNHTQ</sequence>
<protein>
    <recommendedName>
        <fullName evidence="2">RRM domain-containing protein</fullName>
    </recommendedName>
</protein>
<dbReference type="PANTHER" id="PTHR48036">
    <property type="entry name" value="SPLICING FACTOR (PAD-1), PUTATIVE (AFU_ORTHOLOGUE AFUA_1G15810)-RELATED"/>
    <property type="match status" value="1"/>
</dbReference>
<evidence type="ECO:0000313" key="4">
    <source>
        <dbReference type="Proteomes" id="UP000244855"/>
    </source>
</evidence>
<keyword evidence="1" id="KW-0694">RNA-binding</keyword>
<dbReference type="GO" id="GO:0005634">
    <property type="term" value="C:nucleus"/>
    <property type="evidence" value="ECO:0007669"/>
    <property type="project" value="InterPro"/>
</dbReference>
<dbReference type="SUPFAM" id="SSF54928">
    <property type="entry name" value="RNA-binding domain, RBD"/>
    <property type="match status" value="1"/>
</dbReference>
<dbReference type="SUPFAM" id="SSF53756">
    <property type="entry name" value="UDP-Glycosyltransferase/glycogen phosphorylase"/>
    <property type="match status" value="1"/>
</dbReference>
<dbReference type="AlphaFoldDB" id="A0A2V1DS85"/>
<dbReference type="EMBL" id="KZ805367">
    <property type="protein sequence ID" value="PVI00856.1"/>
    <property type="molecule type" value="Genomic_DNA"/>
</dbReference>